<feature type="compositionally biased region" description="Acidic residues" evidence="1">
    <location>
        <begin position="83"/>
        <end position="92"/>
    </location>
</feature>
<dbReference type="AlphaFoldDB" id="A0A915Q450"/>
<accession>A0A915Q450</accession>
<dbReference type="Proteomes" id="UP000887581">
    <property type="component" value="Unplaced"/>
</dbReference>
<reference evidence="3" key="1">
    <citation type="submission" date="2022-11" db="UniProtKB">
        <authorList>
            <consortium name="WormBaseParasite"/>
        </authorList>
    </citation>
    <scope>IDENTIFICATION</scope>
</reference>
<dbReference type="WBParaSite" id="sdigi.contig9.g1020.t1">
    <property type="protein sequence ID" value="sdigi.contig9.g1020.t1"/>
    <property type="gene ID" value="sdigi.contig9.g1020"/>
</dbReference>
<evidence type="ECO:0000313" key="3">
    <source>
        <dbReference type="WBParaSite" id="sdigi.contig9.g1020.t1"/>
    </source>
</evidence>
<evidence type="ECO:0000256" key="1">
    <source>
        <dbReference type="SAM" id="MobiDB-lite"/>
    </source>
</evidence>
<protein>
    <submittedName>
        <fullName evidence="3">Uncharacterized protein</fullName>
    </submittedName>
</protein>
<name>A0A915Q450_9BILA</name>
<evidence type="ECO:0000313" key="2">
    <source>
        <dbReference type="Proteomes" id="UP000887581"/>
    </source>
</evidence>
<sequence length="104" mass="11995">MMNTIKILLSPSNSLEATNDTQIELRHYRAKIAVISLFELLSFSKLVQNCVEKNPTTRNCYYWPCKSNNFLTLKRSNVRLEKGDEENEDEEHLDLADMGPESSI</sequence>
<organism evidence="2 3">
    <name type="scientific">Setaria digitata</name>
    <dbReference type="NCBI Taxonomy" id="48799"/>
    <lineage>
        <taxon>Eukaryota</taxon>
        <taxon>Metazoa</taxon>
        <taxon>Ecdysozoa</taxon>
        <taxon>Nematoda</taxon>
        <taxon>Chromadorea</taxon>
        <taxon>Rhabditida</taxon>
        <taxon>Spirurina</taxon>
        <taxon>Spiruromorpha</taxon>
        <taxon>Filarioidea</taxon>
        <taxon>Setariidae</taxon>
        <taxon>Setaria</taxon>
    </lineage>
</organism>
<proteinExistence type="predicted"/>
<feature type="region of interest" description="Disordered" evidence="1">
    <location>
        <begin position="81"/>
        <end position="104"/>
    </location>
</feature>
<keyword evidence="2" id="KW-1185">Reference proteome</keyword>